<evidence type="ECO:0000313" key="1">
    <source>
        <dbReference type="EMBL" id="GAQ23727.1"/>
    </source>
</evidence>
<name>A0A117DPN6_9DEIO</name>
<organism evidence="1 2">
    <name type="scientific">Deinococcus grandis</name>
    <dbReference type="NCBI Taxonomy" id="57498"/>
    <lineage>
        <taxon>Bacteria</taxon>
        <taxon>Thermotogati</taxon>
        <taxon>Deinococcota</taxon>
        <taxon>Deinococci</taxon>
        <taxon>Deinococcales</taxon>
        <taxon>Deinococcaceae</taxon>
        <taxon>Deinococcus</taxon>
    </lineage>
</organism>
<proteinExistence type="predicted"/>
<dbReference type="OrthoDB" id="73524at2"/>
<dbReference type="EMBL" id="BCMS01000004">
    <property type="protein sequence ID" value="GAQ23727.1"/>
    <property type="molecule type" value="Genomic_DNA"/>
</dbReference>
<dbReference type="Proteomes" id="UP000056209">
    <property type="component" value="Unassembled WGS sequence"/>
</dbReference>
<reference evidence="2" key="1">
    <citation type="submission" date="2015-11" db="EMBL/GenBank/DDBJ databases">
        <title>Draft Genome Sequence of the Radioresistant Bacterium Deinococcus grandis, Isolated from Freshwater Fish in Japan.</title>
        <authorList>
            <person name="Satoh K."/>
            <person name="Onodera T."/>
            <person name="Omoso K."/>
            <person name="Takeda-Yano K."/>
            <person name="Katayama T."/>
            <person name="Oono Y."/>
            <person name="Narumi I."/>
        </authorList>
    </citation>
    <scope>NUCLEOTIDE SEQUENCE [LARGE SCALE GENOMIC DNA]</scope>
    <source>
        <strain evidence="2">ATCC 43672</strain>
    </source>
</reference>
<dbReference type="AlphaFoldDB" id="A0A117DPN6"/>
<dbReference type="RefSeq" id="WP_058979784.1">
    <property type="nucleotide sequence ID" value="NZ_BCMS01000004.1"/>
</dbReference>
<accession>A0A117DPN6</accession>
<keyword evidence="2" id="KW-1185">Reference proteome</keyword>
<sequence>MSRYHSPRELAHAVQQAAPVQLGILLYSTERPDTTPVWLLPDSYENPAHHRAKFGLWPWGEAGDQVFVQWCVEKGVEGTAAPHFPASDILAARWAWPDFLAQARNRTFDARLKEAEARVGQSLTVRLQVFTATPGRSRDYAGRESQTVVWQTRQGRLVAQESSGTRLFHEQFPDAPDVRTLILLLSQMDAPDWCWIDFGVGVVLPLHQDTWEAQAIYDRILAPWADLTVAQTP</sequence>
<gene>
    <name evidence="1" type="ORF">DEIGR_320141</name>
</gene>
<protein>
    <submittedName>
        <fullName evidence="1">Uncharacterized protein</fullName>
    </submittedName>
</protein>
<evidence type="ECO:0000313" key="2">
    <source>
        <dbReference type="Proteomes" id="UP000056209"/>
    </source>
</evidence>
<comment type="caution">
    <text evidence="1">The sequence shown here is derived from an EMBL/GenBank/DDBJ whole genome shotgun (WGS) entry which is preliminary data.</text>
</comment>